<evidence type="ECO:0000313" key="1">
    <source>
        <dbReference type="EMBL" id="AGC71903.1"/>
    </source>
</evidence>
<sequence length="114" mass="13022">MKIADLKVGQVLYDVHSERAGNTTMRREGCWECYVRAIDPDGKWVEISWNGNPARRSATVPAEYKQAPKEWIRSELFGPRACYFCRKTEEQGHAADCEHPRAIAARKRAAKEAK</sequence>
<reference evidence="1" key="1">
    <citation type="submission" date="2012-09" db="EMBL/GenBank/DDBJ databases">
        <title>Metagenomic Characterization of a Microbial Community in Wastewater Detects High Levels of Antibiotic Resistance.</title>
        <authorList>
            <person name="Abrams M."/>
            <person name="Caldwell A."/>
            <person name="Vandaei E."/>
            <person name="Lee W."/>
            <person name="Perrott J."/>
            <person name="Khan S.Y."/>
            <person name="Ta J."/>
            <person name="Romero D."/>
            <person name="Nguyen V."/>
            <person name="Pourmand N."/>
            <person name="Ouverney C.C."/>
        </authorList>
    </citation>
    <scope>NUCLEOTIDE SEQUENCE</scope>
</reference>
<dbReference type="AlphaFoldDB" id="L7VXW7"/>
<proteinExistence type="predicted"/>
<organism evidence="1">
    <name type="scientific">uncultured bacterium A1Q1_fos_25</name>
    <dbReference type="NCBI Taxonomy" id="1256569"/>
    <lineage>
        <taxon>Bacteria</taxon>
        <taxon>environmental samples</taxon>
    </lineage>
</organism>
<name>L7VXW7_9BACT</name>
<accession>L7VXW7</accession>
<protein>
    <submittedName>
        <fullName evidence="1">Uncharacterized protein</fullName>
    </submittedName>
</protein>
<dbReference type="EMBL" id="JX649887">
    <property type="protein sequence ID" value="AGC71903.1"/>
    <property type="molecule type" value="Genomic_DNA"/>
</dbReference>